<organism evidence="1 2">
    <name type="scientific">Rubroshorea leprosula</name>
    <dbReference type="NCBI Taxonomy" id="152421"/>
    <lineage>
        <taxon>Eukaryota</taxon>
        <taxon>Viridiplantae</taxon>
        <taxon>Streptophyta</taxon>
        <taxon>Embryophyta</taxon>
        <taxon>Tracheophyta</taxon>
        <taxon>Spermatophyta</taxon>
        <taxon>Magnoliopsida</taxon>
        <taxon>eudicotyledons</taxon>
        <taxon>Gunneridae</taxon>
        <taxon>Pentapetalae</taxon>
        <taxon>rosids</taxon>
        <taxon>malvids</taxon>
        <taxon>Malvales</taxon>
        <taxon>Dipterocarpaceae</taxon>
        <taxon>Rubroshorea</taxon>
    </lineage>
</organism>
<gene>
    <name evidence="1" type="ORF">SLEP1_g14114</name>
</gene>
<keyword evidence="2" id="KW-1185">Reference proteome</keyword>
<proteinExistence type="predicted"/>
<evidence type="ECO:0000313" key="1">
    <source>
        <dbReference type="EMBL" id="GKV01567.1"/>
    </source>
</evidence>
<evidence type="ECO:0000313" key="2">
    <source>
        <dbReference type="Proteomes" id="UP001054252"/>
    </source>
</evidence>
<name>A0AAV5IHY9_9ROSI</name>
<dbReference type="AlphaFoldDB" id="A0AAV5IHY9"/>
<reference evidence="1 2" key="1">
    <citation type="journal article" date="2021" name="Commun. Biol.">
        <title>The genome of Shorea leprosula (Dipterocarpaceae) highlights the ecological relevance of drought in aseasonal tropical rainforests.</title>
        <authorList>
            <person name="Ng K.K.S."/>
            <person name="Kobayashi M.J."/>
            <person name="Fawcett J.A."/>
            <person name="Hatakeyama M."/>
            <person name="Paape T."/>
            <person name="Ng C.H."/>
            <person name="Ang C.C."/>
            <person name="Tnah L.H."/>
            <person name="Lee C.T."/>
            <person name="Nishiyama T."/>
            <person name="Sese J."/>
            <person name="O'Brien M.J."/>
            <person name="Copetti D."/>
            <person name="Mohd Noor M.I."/>
            <person name="Ong R.C."/>
            <person name="Putra M."/>
            <person name="Sireger I.Z."/>
            <person name="Indrioko S."/>
            <person name="Kosugi Y."/>
            <person name="Izuno A."/>
            <person name="Isagi Y."/>
            <person name="Lee S.L."/>
            <person name="Shimizu K.K."/>
        </authorList>
    </citation>
    <scope>NUCLEOTIDE SEQUENCE [LARGE SCALE GENOMIC DNA]</scope>
    <source>
        <strain evidence="1">214</strain>
    </source>
</reference>
<comment type="caution">
    <text evidence="1">The sequence shown here is derived from an EMBL/GenBank/DDBJ whole genome shotgun (WGS) entry which is preliminary data.</text>
</comment>
<protein>
    <submittedName>
        <fullName evidence="1">Uncharacterized protein</fullName>
    </submittedName>
</protein>
<accession>A0AAV5IHY9</accession>
<dbReference type="Proteomes" id="UP001054252">
    <property type="component" value="Unassembled WGS sequence"/>
</dbReference>
<sequence length="137" mass="15377">MRSSLKVRKLWWYIIGDITLPQKVADEIDKNLDGMKQLRKCGICLQKESTFNDIADIGKYIEYCDKMRSNLWKTQSKPDQSSKPVVAAAIANQDTSVHPSIGNLETLFRQMISSSSTSTAMLTILGSTDGIDSWDRS</sequence>
<dbReference type="EMBL" id="BPVZ01000017">
    <property type="protein sequence ID" value="GKV01567.1"/>
    <property type="molecule type" value="Genomic_DNA"/>
</dbReference>